<dbReference type="AlphaFoldDB" id="A0A8H6M258"/>
<evidence type="ECO:0000313" key="2">
    <source>
        <dbReference type="EMBL" id="KAF6751670.1"/>
    </source>
</evidence>
<reference evidence="2 3" key="1">
    <citation type="submission" date="2020-07" db="EMBL/GenBank/DDBJ databases">
        <title>Comparative genomics of pyrophilous fungi reveals a link between fire events and developmental genes.</title>
        <authorList>
            <consortium name="DOE Joint Genome Institute"/>
            <person name="Steindorff A.S."/>
            <person name="Carver A."/>
            <person name="Calhoun S."/>
            <person name="Stillman K."/>
            <person name="Liu H."/>
            <person name="Lipzen A."/>
            <person name="Pangilinan J."/>
            <person name="Labutti K."/>
            <person name="Bruns T.D."/>
            <person name="Grigoriev I.V."/>
        </authorList>
    </citation>
    <scope>NUCLEOTIDE SEQUENCE [LARGE SCALE GENOMIC DNA]</scope>
    <source>
        <strain evidence="2 3">CBS 144469</strain>
    </source>
</reference>
<dbReference type="EMBL" id="JACGCI010000048">
    <property type="protein sequence ID" value="KAF6751670.1"/>
    <property type="molecule type" value="Genomic_DNA"/>
</dbReference>
<sequence>MSDFQDKEPGNVARGLEASLSNSNVPNDTKKRNFNRLNDMGEDYSGPYKDSTGAEQTKGYDGPASHTRQAEGEASAELTRSLTGDDTIAAYAPARRRLHLGLLVLRLIEGPSLTRAVGPFYEVYSGIFPCRGMGAEGAIGVTRRKGG</sequence>
<dbReference type="Pfam" id="PF10346">
    <property type="entry name" value="Con-6"/>
    <property type="match status" value="1"/>
</dbReference>
<name>A0A8H6M258_9AGAR</name>
<dbReference type="OrthoDB" id="3113515at2759"/>
<accession>A0A8H6M258</accession>
<protein>
    <submittedName>
        <fullName evidence="2">Uncharacterized protein</fullName>
    </submittedName>
</protein>
<organism evidence="2 3">
    <name type="scientific">Ephemerocybe angulata</name>
    <dbReference type="NCBI Taxonomy" id="980116"/>
    <lineage>
        <taxon>Eukaryota</taxon>
        <taxon>Fungi</taxon>
        <taxon>Dikarya</taxon>
        <taxon>Basidiomycota</taxon>
        <taxon>Agaricomycotina</taxon>
        <taxon>Agaricomycetes</taxon>
        <taxon>Agaricomycetidae</taxon>
        <taxon>Agaricales</taxon>
        <taxon>Agaricineae</taxon>
        <taxon>Psathyrellaceae</taxon>
        <taxon>Ephemerocybe</taxon>
    </lineage>
</organism>
<feature type="non-terminal residue" evidence="2">
    <location>
        <position position="147"/>
    </location>
</feature>
<evidence type="ECO:0000313" key="3">
    <source>
        <dbReference type="Proteomes" id="UP000521943"/>
    </source>
</evidence>
<dbReference type="Proteomes" id="UP000521943">
    <property type="component" value="Unassembled WGS sequence"/>
</dbReference>
<feature type="region of interest" description="Disordered" evidence="1">
    <location>
        <begin position="1"/>
        <end position="78"/>
    </location>
</feature>
<proteinExistence type="predicted"/>
<keyword evidence="3" id="KW-1185">Reference proteome</keyword>
<gene>
    <name evidence="2" type="ORF">DFP72DRAFT_1047612</name>
</gene>
<dbReference type="InterPro" id="IPR018824">
    <property type="entry name" value="Conidiation-specific_6"/>
</dbReference>
<comment type="caution">
    <text evidence="2">The sequence shown here is derived from an EMBL/GenBank/DDBJ whole genome shotgun (WGS) entry which is preliminary data.</text>
</comment>
<evidence type="ECO:0000256" key="1">
    <source>
        <dbReference type="SAM" id="MobiDB-lite"/>
    </source>
</evidence>